<comment type="caution">
    <text evidence="1">The sequence shown here is derived from an EMBL/GenBank/DDBJ whole genome shotgun (WGS) entry which is preliminary data.</text>
</comment>
<evidence type="ECO:0000313" key="2">
    <source>
        <dbReference type="Proteomes" id="UP001050691"/>
    </source>
</evidence>
<dbReference type="Proteomes" id="UP001050691">
    <property type="component" value="Unassembled WGS sequence"/>
</dbReference>
<proteinExistence type="predicted"/>
<evidence type="ECO:0000313" key="1">
    <source>
        <dbReference type="EMBL" id="GJJ06713.1"/>
    </source>
</evidence>
<keyword evidence="2" id="KW-1185">Reference proteome</keyword>
<gene>
    <name evidence="1" type="ORF">Clacol_000909</name>
</gene>
<name>A0AAV5A0J3_9AGAM</name>
<accession>A0AAV5A0J3</accession>
<dbReference type="EMBL" id="BPWL01000001">
    <property type="protein sequence ID" value="GJJ06713.1"/>
    <property type="molecule type" value="Genomic_DNA"/>
</dbReference>
<dbReference type="AlphaFoldDB" id="A0AAV5A0J3"/>
<reference evidence="1" key="1">
    <citation type="submission" date="2021-10" db="EMBL/GenBank/DDBJ databases">
        <title>De novo Genome Assembly of Clathrus columnatus (Basidiomycota, Fungi) Using Illumina and Nanopore Sequence Data.</title>
        <authorList>
            <person name="Ogiso-Tanaka E."/>
            <person name="Itagaki H."/>
            <person name="Hosoya T."/>
            <person name="Hosaka K."/>
        </authorList>
    </citation>
    <scope>NUCLEOTIDE SEQUENCE</scope>
    <source>
        <strain evidence="1">MO-923</strain>
    </source>
</reference>
<sequence length="153" mass="17764">MSINIDDIFESTTTEVFKIIPETISDSGNSPSIMASDIPRNTTPEQMKSALDEMHTQMLKEIIAMFPQDMSLELSKLPKIIPEAQPRDDYQIGEDRLSEKMMTIFYKIFHYLQQMQNLFEEMKDLYEQTLQNEATRLITLAHVLQHMMNGTMP</sequence>
<organism evidence="1 2">
    <name type="scientific">Clathrus columnatus</name>
    <dbReference type="NCBI Taxonomy" id="1419009"/>
    <lineage>
        <taxon>Eukaryota</taxon>
        <taxon>Fungi</taxon>
        <taxon>Dikarya</taxon>
        <taxon>Basidiomycota</taxon>
        <taxon>Agaricomycotina</taxon>
        <taxon>Agaricomycetes</taxon>
        <taxon>Phallomycetidae</taxon>
        <taxon>Phallales</taxon>
        <taxon>Clathraceae</taxon>
        <taxon>Clathrus</taxon>
    </lineage>
</organism>
<protein>
    <submittedName>
        <fullName evidence="1">Uncharacterized protein</fullName>
    </submittedName>
</protein>